<dbReference type="Proteomes" id="UP000688137">
    <property type="component" value="Unassembled WGS sequence"/>
</dbReference>
<dbReference type="PANTHER" id="PTHR12460">
    <property type="entry name" value="CYCLIN-DEPENDENT KINASE INHIBITOR-RELATED PROTEIN"/>
    <property type="match status" value="1"/>
</dbReference>
<evidence type="ECO:0000256" key="1">
    <source>
        <dbReference type="SAM" id="Coils"/>
    </source>
</evidence>
<evidence type="ECO:0000313" key="3">
    <source>
        <dbReference type="EMBL" id="CAD8081728.1"/>
    </source>
</evidence>
<comment type="caution">
    <text evidence="3">The sequence shown here is derived from an EMBL/GenBank/DDBJ whole genome shotgun (WGS) entry which is preliminary data.</text>
</comment>
<feature type="coiled-coil region" evidence="1">
    <location>
        <begin position="390"/>
        <end position="417"/>
    </location>
</feature>
<dbReference type="AlphaFoldDB" id="A0A8S1MMM0"/>
<proteinExistence type="predicted"/>
<feature type="coiled-coil region" evidence="1">
    <location>
        <begin position="821"/>
        <end position="878"/>
    </location>
</feature>
<feature type="region of interest" description="Disordered" evidence="2">
    <location>
        <begin position="38"/>
        <end position="71"/>
    </location>
</feature>
<feature type="coiled-coil region" evidence="1">
    <location>
        <begin position="83"/>
        <end position="265"/>
    </location>
</feature>
<evidence type="ECO:0000313" key="4">
    <source>
        <dbReference type="Proteomes" id="UP000688137"/>
    </source>
</evidence>
<protein>
    <submittedName>
        <fullName evidence="3">Uncharacterized protein</fullName>
    </submittedName>
</protein>
<reference evidence="3" key="1">
    <citation type="submission" date="2021-01" db="EMBL/GenBank/DDBJ databases">
        <authorList>
            <consortium name="Genoscope - CEA"/>
            <person name="William W."/>
        </authorList>
    </citation>
    <scope>NUCLEOTIDE SEQUENCE</scope>
</reference>
<keyword evidence="1" id="KW-0175">Coiled coil</keyword>
<evidence type="ECO:0000256" key="2">
    <source>
        <dbReference type="SAM" id="MobiDB-lite"/>
    </source>
</evidence>
<accession>A0A8S1MMM0</accession>
<feature type="compositionally biased region" description="Polar residues" evidence="2">
    <location>
        <begin position="47"/>
        <end position="67"/>
    </location>
</feature>
<organism evidence="3 4">
    <name type="scientific">Paramecium primaurelia</name>
    <dbReference type="NCBI Taxonomy" id="5886"/>
    <lineage>
        <taxon>Eukaryota</taxon>
        <taxon>Sar</taxon>
        <taxon>Alveolata</taxon>
        <taxon>Ciliophora</taxon>
        <taxon>Intramacronucleata</taxon>
        <taxon>Oligohymenophorea</taxon>
        <taxon>Peniculida</taxon>
        <taxon>Parameciidae</taxon>
        <taxon>Paramecium</taxon>
    </lineage>
</organism>
<sequence>MEEVDGNYIECLSQGGSSPYKPMDNLFQIYSDKVSKKSEQQRRFFSGQKQATEPIEQLSNNGYSNSESKQKTQNKEAVQIQLISFYEQNLQNLKQMVIDKDEDIKIRDEKILEQSILINLINTQYNKIQNLLQQERDEILVKYMQAMDEIQNLSQKYQQQQQQQQQQLMSMQQKIQQQLQQQITQHLQNFQVPMDYDSKLIEFHEAKQQVNHYKNQCINLEVKVKEAEVKLEDSNLRLNEAYIRIDLLEKEARNVSQQNIMLDQQFKSLLQQFEQYQQIQKKQSQQFQFREAASMMSSVYSNQSTSEQQILQNVNQNGSKYEQLQENDNLINAYTQFKKQNSLKQFNQMLVQSQIKQQNGKQDNQQISYNQGGILNFPSDFRTQQQKDLELQLTNQLNELTIKKQTLESELNKKINVSDQIYNNLYKIKFKMEEVDGNYIECLSQGGSSPYKPMDNLFQIYSDKVSKKSEQQRRFFSGQKQATEPIEQLSNNGYSNSESKQKTQNKEAVQIQLISFYEQNLQNLKQMVIDKDEDIKIRDEKILEQSILINLINTQYNKIQNLLQQERDEILVKYMQAMDEIQNLSQKYQQQQQQQQQQLMSMQQKIQQQLQQQITQHLQNFQVPMDYDSKLIEFHEAKQQVNHYKNQCINLEVKVKEAEVKLEDSNLRLNEAYIRIDLLEKEARNVSQQNIMLDQQFKSLLQQFEQYQQIQKKQSQQFQFREAASMMSSVYSNQSTSEQQILQNVNQNGSKYEQLQENDNLINAYTQFKKQNSLKQFNQMLVQSQIKQQNGKQDNQQISYNQGGILNFPSDFRTQQQKDLELQLTNQLNELTIKKQTLESELNKKINVSKSALERRKREQIEHELDQIQDQINKVKLKLRENKFI</sequence>
<dbReference type="EMBL" id="CAJJDM010000068">
    <property type="protein sequence ID" value="CAD8081728.1"/>
    <property type="molecule type" value="Genomic_DNA"/>
</dbReference>
<feature type="compositionally biased region" description="Polar residues" evidence="2">
    <location>
        <begin position="478"/>
        <end position="498"/>
    </location>
</feature>
<feature type="coiled-coil region" evidence="1">
    <location>
        <begin position="514"/>
        <end position="696"/>
    </location>
</feature>
<gene>
    <name evidence="3" type="ORF">PPRIM_AZ9-3.1.T0660140</name>
</gene>
<keyword evidence="4" id="KW-1185">Reference proteome</keyword>
<name>A0A8S1MMM0_PARPR</name>
<feature type="region of interest" description="Disordered" evidence="2">
    <location>
        <begin position="472"/>
        <end position="502"/>
    </location>
</feature>